<feature type="region of interest" description="Disordered" evidence="1">
    <location>
        <begin position="1"/>
        <end position="26"/>
    </location>
</feature>
<name>A0A0H5C1J3_CYBJN</name>
<protein>
    <submittedName>
        <fullName evidence="2">Uncharacterized protein</fullName>
    </submittedName>
</protein>
<evidence type="ECO:0000313" key="2">
    <source>
        <dbReference type="EMBL" id="CEP21561.1"/>
    </source>
</evidence>
<accession>A0A0H5C1J3</accession>
<evidence type="ECO:0000256" key="1">
    <source>
        <dbReference type="SAM" id="MobiDB-lite"/>
    </source>
</evidence>
<sequence>MSENKKTFHKTIDPSKTKHGASQQAAKSALPPGIQNLWARWNALPTKVRLYVGVSTFMVAFCADRYLTYTENQQKKGKVIVKQLGSLSSEQQT</sequence>
<organism evidence="2 3">
    <name type="scientific">Cyberlindnera jadinii (strain ATCC 18201 / CBS 1600 / BCRC 20928 / JCM 3617 / NBRC 0987 / NRRL Y-1542)</name>
    <name type="common">Torula yeast</name>
    <name type="synonym">Candida utilis</name>
    <dbReference type="NCBI Taxonomy" id="983966"/>
    <lineage>
        <taxon>Eukaryota</taxon>
        <taxon>Fungi</taxon>
        <taxon>Dikarya</taxon>
        <taxon>Ascomycota</taxon>
        <taxon>Saccharomycotina</taxon>
        <taxon>Saccharomycetes</taxon>
        <taxon>Phaffomycetales</taxon>
        <taxon>Phaffomycetaceae</taxon>
        <taxon>Cyberlindnera</taxon>
    </lineage>
</organism>
<feature type="compositionally biased region" description="Basic and acidic residues" evidence="1">
    <location>
        <begin position="1"/>
        <end position="16"/>
    </location>
</feature>
<gene>
    <name evidence="2" type="ORF">BN1211_1691</name>
</gene>
<evidence type="ECO:0000313" key="3">
    <source>
        <dbReference type="Proteomes" id="UP000038830"/>
    </source>
</evidence>
<dbReference type="AlphaFoldDB" id="A0A0H5C1J3"/>
<dbReference type="Proteomes" id="UP000038830">
    <property type="component" value="Unassembled WGS sequence"/>
</dbReference>
<reference evidence="3" key="1">
    <citation type="journal article" date="2015" name="J. Biotechnol.">
        <title>The structure of the Cyberlindnera jadinii genome and its relation to Candida utilis analyzed by the occurrence of single nucleotide polymorphisms.</title>
        <authorList>
            <person name="Rupp O."/>
            <person name="Brinkrolf K."/>
            <person name="Buerth C."/>
            <person name="Kunigo M."/>
            <person name="Schneider J."/>
            <person name="Jaenicke S."/>
            <person name="Goesmann A."/>
            <person name="Puehler A."/>
            <person name="Jaeger K.-E."/>
            <person name="Ernst J.F."/>
        </authorList>
    </citation>
    <scope>NUCLEOTIDE SEQUENCE [LARGE SCALE GENOMIC DNA]</scope>
    <source>
        <strain evidence="3">ATCC 18201 / CBS 1600 / BCRC 20928 / JCM 3617 / NBRC 0987 / NRRL Y-1542</strain>
    </source>
</reference>
<dbReference type="EMBL" id="CDQK01000002">
    <property type="protein sequence ID" value="CEP21561.1"/>
    <property type="molecule type" value="Genomic_DNA"/>
</dbReference>
<proteinExistence type="predicted"/>